<evidence type="ECO:0000313" key="7">
    <source>
        <dbReference type="EMBL" id="KRK18754.1"/>
    </source>
</evidence>
<dbReference type="InterPro" id="IPR037171">
    <property type="entry name" value="NagB/RpiA_transferase-like"/>
</dbReference>
<dbReference type="Gene3D" id="3.40.50.1360">
    <property type="match status" value="1"/>
</dbReference>
<feature type="domain" description="CggR N-terminal DNA binding" evidence="6">
    <location>
        <begin position="18"/>
        <end position="88"/>
    </location>
</feature>
<dbReference type="Proteomes" id="UP000051181">
    <property type="component" value="Unassembled WGS sequence"/>
</dbReference>
<dbReference type="GO" id="GO:0030246">
    <property type="term" value="F:carbohydrate binding"/>
    <property type="evidence" value="ECO:0007669"/>
    <property type="project" value="InterPro"/>
</dbReference>
<evidence type="ECO:0000313" key="8">
    <source>
        <dbReference type="Proteomes" id="UP000051181"/>
    </source>
</evidence>
<feature type="domain" description="Sugar-binding" evidence="5">
    <location>
        <begin position="95"/>
        <end position="341"/>
    </location>
</feature>
<dbReference type="Pfam" id="PF04198">
    <property type="entry name" value="Sugar-bind"/>
    <property type="match status" value="1"/>
</dbReference>
<dbReference type="InterPro" id="IPR048715">
    <property type="entry name" value="CggR_N"/>
</dbReference>
<sequence>MHQELAWLEILAPDLIDVVKQRYQVLQSIYWLAPIGRRLLAQELNMSERALRTETDFLRLHGLITTSKSGMILTTQGEEAYQSLTTVMERLLGVHSKEKQLSKVLGIDHCLIVAGDSTKLPKVLTDMGKLVNETLDVILPKGENVIAAMGGTTMANVANSLTPKLSQQRHLTFVPARGGLGEAVDIQANAVCARMAVHTGGEHRVLYIPEHVSEQTYKPLLAEPAVKEVLQLVDKSSAVVHSIGEAIPMAKRRDMSAETIAMLQQRQAVGEAFGYFFNQAGEVVYKIPRIGLQLRDLERIPSVIAVAGGANKAAAIKAYTQLAPHQTWLITDEGAANLILKGVTL</sequence>
<keyword evidence="3" id="KW-0238">DNA-binding</keyword>
<accession>A0A0R1FHM9</accession>
<protein>
    <submittedName>
        <fullName evidence="7">Glycolyticproteinregulator</fullName>
    </submittedName>
</protein>
<comment type="similarity">
    <text evidence="1">Belongs to the SorC transcriptional regulatory family.</text>
</comment>
<dbReference type="PANTHER" id="PTHR34294:SF5">
    <property type="entry name" value="CENTRAL GLYCOLYTIC GENES REGULATOR"/>
    <property type="match status" value="1"/>
</dbReference>
<comment type="caution">
    <text evidence="7">The sequence shown here is derived from an EMBL/GenBank/DDBJ whole genome shotgun (WGS) entry which is preliminary data.</text>
</comment>
<dbReference type="SUPFAM" id="SSF46785">
    <property type="entry name" value="Winged helix' DNA-binding domain"/>
    <property type="match status" value="1"/>
</dbReference>
<dbReference type="PATRIC" id="fig|913848.6.peg.2574"/>
<dbReference type="PANTHER" id="PTHR34294">
    <property type="entry name" value="TRANSCRIPTIONAL REGULATOR-RELATED"/>
    <property type="match status" value="1"/>
</dbReference>
<evidence type="ECO:0000259" key="6">
    <source>
        <dbReference type="Pfam" id="PF21715"/>
    </source>
</evidence>
<dbReference type="RefSeq" id="WP_003679701.1">
    <property type="nucleotide sequence ID" value="NZ_AZCN01000009.1"/>
</dbReference>
<name>A0A0R1FHM9_9LACO</name>
<dbReference type="GeneID" id="65917735"/>
<proteinExistence type="inferred from homology"/>
<organism evidence="7 8">
    <name type="scientific">Loigolactobacillus coryniformis subsp. coryniformis KCTC 3167 = DSM 20001</name>
    <dbReference type="NCBI Taxonomy" id="913848"/>
    <lineage>
        <taxon>Bacteria</taxon>
        <taxon>Bacillati</taxon>
        <taxon>Bacillota</taxon>
        <taxon>Bacilli</taxon>
        <taxon>Lactobacillales</taxon>
        <taxon>Lactobacillaceae</taxon>
        <taxon>Loigolactobacillus</taxon>
    </lineage>
</organism>
<dbReference type="eggNOG" id="COG2390">
    <property type="taxonomic scope" value="Bacteria"/>
</dbReference>
<keyword evidence="4" id="KW-0804">Transcription</keyword>
<evidence type="ECO:0000256" key="1">
    <source>
        <dbReference type="ARBA" id="ARBA00010466"/>
    </source>
</evidence>
<dbReference type="AlphaFoldDB" id="A0A0R1FHM9"/>
<dbReference type="GO" id="GO:0003677">
    <property type="term" value="F:DNA binding"/>
    <property type="evidence" value="ECO:0007669"/>
    <property type="project" value="UniProtKB-KW"/>
</dbReference>
<evidence type="ECO:0000259" key="5">
    <source>
        <dbReference type="Pfam" id="PF04198"/>
    </source>
</evidence>
<dbReference type="InterPro" id="IPR007324">
    <property type="entry name" value="Sugar-bd_dom_put"/>
</dbReference>
<dbReference type="EMBL" id="AZCN01000009">
    <property type="protein sequence ID" value="KRK18754.1"/>
    <property type="molecule type" value="Genomic_DNA"/>
</dbReference>
<reference evidence="7 8" key="1">
    <citation type="journal article" date="2015" name="Genome Announc.">
        <title>Expanding the biotechnology potential of lactobacilli through comparative genomics of 213 strains and associated genera.</title>
        <authorList>
            <person name="Sun Z."/>
            <person name="Harris H.M."/>
            <person name="McCann A."/>
            <person name="Guo C."/>
            <person name="Argimon S."/>
            <person name="Zhang W."/>
            <person name="Yang X."/>
            <person name="Jeffery I.B."/>
            <person name="Cooney J.C."/>
            <person name="Kagawa T.F."/>
            <person name="Liu W."/>
            <person name="Song Y."/>
            <person name="Salvetti E."/>
            <person name="Wrobel A."/>
            <person name="Rasinkangas P."/>
            <person name="Parkhill J."/>
            <person name="Rea M.C."/>
            <person name="O'Sullivan O."/>
            <person name="Ritari J."/>
            <person name="Douillard F.P."/>
            <person name="Paul Ross R."/>
            <person name="Yang R."/>
            <person name="Briner A.E."/>
            <person name="Felis G.E."/>
            <person name="de Vos W.M."/>
            <person name="Barrangou R."/>
            <person name="Klaenhammer T.R."/>
            <person name="Caufield P.W."/>
            <person name="Cui Y."/>
            <person name="Zhang H."/>
            <person name="O'Toole P.W."/>
        </authorList>
    </citation>
    <scope>NUCLEOTIDE SEQUENCE [LARGE SCALE GENOMIC DNA]</scope>
    <source>
        <strain evidence="7 8">DSM 20001</strain>
    </source>
</reference>
<dbReference type="InterPro" id="IPR036390">
    <property type="entry name" value="WH_DNA-bd_sf"/>
</dbReference>
<dbReference type="Pfam" id="PF21715">
    <property type="entry name" value="CggR_N"/>
    <property type="match status" value="1"/>
</dbReference>
<dbReference type="Gene3D" id="1.10.10.10">
    <property type="entry name" value="Winged helix-like DNA-binding domain superfamily/Winged helix DNA-binding domain"/>
    <property type="match status" value="1"/>
</dbReference>
<keyword evidence="2" id="KW-0805">Transcription regulation</keyword>
<gene>
    <name evidence="7" type="ORF">FD22_GL002525</name>
</gene>
<evidence type="ECO:0000256" key="4">
    <source>
        <dbReference type="ARBA" id="ARBA00023163"/>
    </source>
</evidence>
<evidence type="ECO:0000256" key="2">
    <source>
        <dbReference type="ARBA" id="ARBA00023015"/>
    </source>
</evidence>
<dbReference type="InterPro" id="IPR036388">
    <property type="entry name" value="WH-like_DNA-bd_sf"/>
</dbReference>
<dbReference type="InterPro" id="IPR051054">
    <property type="entry name" value="SorC_transcr_regulators"/>
</dbReference>
<evidence type="ECO:0000256" key="3">
    <source>
        <dbReference type="ARBA" id="ARBA00023125"/>
    </source>
</evidence>
<dbReference type="SUPFAM" id="SSF100950">
    <property type="entry name" value="NagB/RpiA/CoA transferase-like"/>
    <property type="match status" value="1"/>
</dbReference>